<organism evidence="13 14">
    <name type="scientific">Arabidopsis thaliana</name>
    <name type="common">Mouse-ear cress</name>
    <dbReference type="NCBI Taxonomy" id="3702"/>
    <lineage>
        <taxon>Eukaryota</taxon>
        <taxon>Viridiplantae</taxon>
        <taxon>Streptophyta</taxon>
        <taxon>Embryophyta</taxon>
        <taxon>Tracheophyta</taxon>
        <taxon>Spermatophyta</taxon>
        <taxon>Magnoliopsida</taxon>
        <taxon>eudicotyledons</taxon>
        <taxon>Gunneridae</taxon>
        <taxon>Pentapetalae</taxon>
        <taxon>rosids</taxon>
        <taxon>malvids</taxon>
        <taxon>Brassicales</taxon>
        <taxon>Brassicaceae</taxon>
        <taxon>Camelineae</taxon>
        <taxon>Arabidopsis</taxon>
    </lineage>
</organism>
<dbReference type="FunFam" id="3.80.10.10:FF:000375">
    <property type="entry name" value="Piriformospora indica-insensitive protein 2"/>
    <property type="match status" value="1"/>
</dbReference>
<evidence type="ECO:0000256" key="9">
    <source>
        <dbReference type="ARBA" id="ARBA00024186"/>
    </source>
</evidence>
<comment type="subcellular location">
    <subcellularLocation>
        <location evidence="1">Cell membrane</location>
    </subcellularLocation>
    <subcellularLocation>
        <location evidence="9">Nucleus lamina</location>
    </subcellularLocation>
</comment>
<dbReference type="GO" id="GO:0009620">
    <property type="term" value="P:response to fungus"/>
    <property type="evidence" value="ECO:0007669"/>
    <property type="project" value="UniProtKB-ARBA"/>
</dbReference>
<evidence type="ECO:0000256" key="8">
    <source>
        <dbReference type="ARBA" id="ARBA00023242"/>
    </source>
</evidence>
<evidence type="ECO:0000256" key="1">
    <source>
        <dbReference type="ARBA" id="ARBA00004236"/>
    </source>
</evidence>
<feature type="compositionally biased region" description="Basic and acidic residues" evidence="12">
    <location>
        <begin position="949"/>
        <end position="994"/>
    </location>
</feature>
<dbReference type="PANTHER" id="PTHR31908">
    <property type="entry name" value="PROTEIN CROWDED NUCLEI 4"/>
    <property type="match status" value="1"/>
</dbReference>
<sequence>MFTPQRNRWPETDRKGKAIAFSDEIITPPPQRVLLREDDDWQKFKEVGLLDEASLERKDRDALIEKILKLEKELFDYQHNMGLLLIEKKQWTSTNNELQQAYDEAMEMLKREKTSNAITLNEADKREENLRKALIDEKQFVAELENDLKYWQREHSVVKSTSEAKLEEANALVIGMKEKALEVDRERAIAEEKFSVMNRKSSELERKLKEVETREKVHQREHLSLVTEREAHEAVFYKQREDLQEWEKKLTLEEDRLSEVKRSINHREERVMENERTIEKKEKILENLQQKISVAKSELTEKEESIKIKLNDISLKEKDFEAMKAKVDIKEKELHEFEENLIEREQMEIGKLLDDQKAVLDSRRREFEMELEQMRRSLDEELEGKKAEIEQLQVEISHKEEKLAKREAALEKKEEGVKKKEKDLDARLKTVKEKEKALKAEEKKLHMENERLLEDKECLRKLKDEIEEIGTETTKQESRIREEHESLRITKEERVEFLRLQSELKQQIDKVKQEEELLLKEREELKQDKERFEKEWEALDKKRANITREQNEVAEENEKLRNLQISEKHRLKREEMTSRDNLKRELDGVKMQKESFEADMEDLEMQKRNLDMEFQRQEEAGERDFNERARTYEKRSQEELDNINYTKKLAQREMEEMQYEKLALEREREQISVRKKLLKEQEAEMHKDITELDVLRSSLKEKRKEFICERERFLVFLEKLKSCSSCGEITENFVLSDLRLPDVEDGDKRFGKQKLKAEEALNISPSAENSKRTSLLGKIASKLLSISPIGKTDKVTDLGITVKLPESSQPDDSLDRVSGEDHEPSATEQSFTDSRIQEGPEGSLQSEMKSDKPRRGRGRGRGRGKSVRGRSQATKAVSRDSKPSDGETPRKRQREQTSRITESEQAAGDSDEGVDSITTGGRRKKRQIAVPVSQTPGQTRYQLRRHRNVGTEEDKAQASKGATEKQERVNDDIRKVPSPKETRTPPEGENRENGKAEVLVETVTHEEIVTVETETVFKVNNTGKNPVEDPQLEVGGSGNAGIQGTKPDSKVSMKMLRLRKKQHLVFLLCVWCLVVDWSKAETEESDGSPMEKTEQAALYSTIQGFVGESWNGSYLYPDPCGWTPIQGVTCDIYDELWYVTALSFGTMKDNSLACSESPVIRPQLFELKHLKSLSLFNCFTTPNRYLASISDEKWLDLSKSLERLEIRSNPGLIGELPSVITNLTNLQSLVVLENKLTGPLPVNLAKLTRLRRLVLSGNRFTGRIPEVYGLTGLLILDVSRNFLSGALPLSVGGLYSLLKLDLSNNYLEGKLPRELESLKNLTLLDLRNNRLSGGLSKEIQEMTSLVELVLSNNRLAGDLTGIKWRNLKNLVVLDLSNTGLKGEIPGSILELKKLRFLGLSNNNLGGKLIPQMETEMPSLSALYVNGNNISGELEFSRYFYERMGRRLGVWGNPNLCYNGDETKNLSDHVPFGVNQCKRIKADKY</sequence>
<keyword evidence="7" id="KW-0472">Membrane</keyword>
<dbReference type="GO" id="GO:0006997">
    <property type="term" value="P:nucleus organization"/>
    <property type="evidence" value="ECO:0007669"/>
    <property type="project" value="InterPro"/>
</dbReference>
<dbReference type="Proteomes" id="UP000516314">
    <property type="component" value="Chromosome 1"/>
</dbReference>
<dbReference type="SUPFAM" id="SSF52058">
    <property type="entry name" value="L domain-like"/>
    <property type="match status" value="1"/>
</dbReference>
<keyword evidence="3" id="KW-0433">Leucine-rich repeat</keyword>
<evidence type="ECO:0000256" key="12">
    <source>
        <dbReference type="SAM" id="MobiDB-lite"/>
    </source>
</evidence>
<keyword evidence="5" id="KW-0677">Repeat</keyword>
<name>A0A7G2E531_ARATH</name>
<dbReference type="FunFam" id="3.80.10.10:FF:000269">
    <property type="entry name" value="Piriformospora indica-insensitive protein 2"/>
    <property type="match status" value="1"/>
</dbReference>
<evidence type="ECO:0000313" key="14">
    <source>
        <dbReference type="Proteomes" id="UP000516314"/>
    </source>
</evidence>
<feature type="region of interest" description="Disordered" evidence="12">
    <location>
        <begin position="801"/>
        <end position="994"/>
    </location>
</feature>
<feature type="compositionally biased region" description="Basic and acidic residues" evidence="12">
    <location>
        <begin position="813"/>
        <end position="825"/>
    </location>
</feature>
<comment type="similarity">
    <text evidence="10">Belongs to the CRWN family.</text>
</comment>
<dbReference type="InterPro" id="IPR032675">
    <property type="entry name" value="LRR_dom_sf"/>
</dbReference>
<keyword evidence="6 11" id="KW-0175">Coiled coil</keyword>
<dbReference type="GO" id="GO:0005652">
    <property type="term" value="C:nuclear lamina"/>
    <property type="evidence" value="ECO:0007669"/>
    <property type="project" value="UniProtKB-SubCell"/>
</dbReference>
<evidence type="ECO:0000256" key="5">
    <source>
        <dbReference type="ARBA" id="ARBA00022737"/>
    </source>
</evidence>
<protein>
    <submittedName>
        <fullName evidence="13">(thale cress) hypothetical protein</fullName>
    </submittedName>
</protein>
<dbReference type="InterPro" id="IPR040418">
    <property type="entry name" value="CRWN"/>
</dbReference>
<evidence type="ECO:0000256" key="2">
    <source>
        <dbReference type="ARBA" id="ARBA00022475"/>
    </source>
</evidence>
<keyword evidence="4" id="KW-0732">Signal</keyword>
<evidence type="ECO:0000256" key="3">
    <source>
        <dbReference type="ARBA" id="ARBA00022614"/>
    </source>
</evidence>
<dbReference type="Pfam" id="PF00560">
    <property type="entry name" value="LRR_1"/>
    <property type="match status" value="1"/>
</dbReference>
<feature type="compositionally biased region" description="Polar residues" evidence="12">
    <location>
        <begin position="932"/>
        <end position="941"/>
    </location>
</feature>
<reference evidence="13 14" key="1">
    <citation type="submission" date="2020-09" db="EMBL/GenBank/DDBJ databases">
        <authorList>
            <person name="Ashkenazy H."/>
        </authorList>
    </citation>
    <scope>NUCLEOTIDE SEQUENCE [LARGE SCALE GENOMIC DNA]</scope>
    <source>
        <strain evidence="14">cv. Cdm-0</strain>
    </source>
</reference>
<dbReference type="InterPro" id="IPR001611">
    <property type="entry name" value="Leu-rich_rpt"/>
</dbReference>
<dbReference type="PANTHER" id="PTHR31908:SF9">
    <property type="entry name" value="PROTEIN CROWDED NUCLEI 3"/>
    <property type="match status" value="1"/>
</dbReference>
<accession>A0A7G2E531</accession>
<feature type="compositionally biased region" description="Basic residues" evidence="12">
    <location>
        <begin position="854"/>
        <end position="868"/>
    </location>
</feature>
<evidence type="ECO:0000256" key="11">
    <source>
        <dbReference type="SAM" id="Coils"/>
    </source>
</evidence>
<evidence type="ECO:0000256" key="6">
    <source>
        <dbReference type="ARBA" id="ARBA00023054"/>
    </source>
</evidence>
<proteinExistence type="inferred from homology"/>
<feature type="coiled-coil region" evidence="11">
    <location>
        <begin position="53"/>
        <end position="115"/>
    </location>
</feature>
<dbReference type="FunFam" id="3.80.10.10:FF:000299">
    <property type="entry name" value="Piriformospora indica-insensitive protein 2"/>
    <property type="match status" value="1"/>
</dbReference>
<feature type="coiled-coil region" evidence="11">
    <location>
        <begin position="194"/>
        <end position="684"/>
    </location>
</feature>
<evidence type="ECO:0000313" key="13">
    <source>
        <dbReference type="EMBL" id="CAD5316681.1"/>
    </source>
</evidence>
<dbReference type="Pfam" id="PF13855">
    <property type="entry name" value="LRR_8"/>
    <property type="match status" value="1"/>
</dbReference>
<feature type="region of interest" description="Disordered" evidence="12">
    <location>
        <begin position="1021"/>
        <end position="1046"/>
    </location>
</feature>
<keyword evidence="8" id="KW-0539">Nucleus</keyword>
<gene>
    <name evidence="13" type="ORF">AT9943_LOCUS4995</name>
</gene>
<evidence type="ECO:0000256" key="7">
    <source>
        <dbReference type="ARBA" id="ARBA00023136"/>
    </source>
</evidence>
<dbReference type="GO" id="GO:0005886">
    <property type="term" value="C:plasma membrane"/>
    <property type="evidence" value="ECO:0007669"/>
    <property type="project" value="UniProtKB-SubCell"/>
</dbReference>
<dbReference type="Gene3D" id="3.80.10.10">
    <property type="entry name" value="Ribonuclease Inhibitor"/>
    <property type="match status" value="3"/>
</dbReference>
<keyword evidence="2" id="KW-1003">Cell membrane</keyword>
<evidence type="ECO:0000256" key="10">
    <source>
        <dbReference type="ARBA" id="ARBA00024208"/>
    </source>
</evidence>
<dbReference type="EMBL" id="LR881466">
    <property type="protein sequence ID" value="CAD5316681.1"/>
    <property type="molecule type" value="Genomic_DNA"/>
</dbReference>
<feature type="compositionally biased region" description="Basic and acidic residues" evidence="12">
    <location>
        <begin position="877"/>
        <end position="897"/>
    </location>
</feature>
<evidence type="ECO:0000256" key="4">
    <source>
        <dbReference type="ARBA" id="ARBA00022729"/>
    </source>
</evidence>